<dbReference type="AlphaFoldDB" id="A0A2S0N0T6"/>
<dbReference type="InterPro" id="IPR049708">
    <property type="entry name" value="PP0621-like"/>
</dbReference>
<reference evidence="1 2" key="1">
    <citation type="submission" date="2018-03" db="EMBL/GenBank/DDBJ databases">
        <title>Genome sequencing of Simplicispira sp.</title>
        <authorList>
            <person name="Kim S.-J."/>
            <person name="Heo J."/>
            <person name="Kwon S.-W."/>
        </authorList>
    </citation>
    <scope>NUCLEOTIDE SEQUENCE [LARGE SCALE GENOMIC DNA]</scope>
    <source>
        <strain evidence="1 2">SC1-8</strain>
    </source>
</reference>
<keyword evidence="2" id="KW-1185">Reference proteome</keyword>
<proteinExistence type="predicted"/>
<dbReference type="OrthoDB" id="9814432at2"/>
<dbReference type="RefSeq" id="WP_106446729.1">
    <property type="nucleotide sequence ID" value="NZ_CP027669.1"/>
</dbReference>
<sequence>MKFLVLLAVLFVAYLVWRGKRVKKNPPRPPARALPAPQDMLACARCGVHVPRSDAWISDGRSYCCREHQQQDGR</sequence>
<evidence type="ECO:0000313" key="2">
    <source>
        <dbReference type="Proteomes" id="UP000239326"/>
    </source>
</evidence>
<evidence type="ECO:0008006" key="3">
    <source>
        <dbReference type="Google" id="ProtNLM"/>
    </source>
</evidence>
<protein>
    <recommendedName>
        <fullName evidence="3">Preprotein translocase subunit YajC</fullName>
    </recommendedName>
</protein>
<dbReference type="Proteomes" id="UP000239326">
    <property type="component" value="Chromosome"/>
</dbReference>
<organism evidence="1 2">
    <name type="scientific">Simplicispira suum</name>
    <dbReference type="NCBI Taxonomy" id="2109915"/>
    <lineage>
        <taxon>Bacteria</taxon>
        <taxon>Pseudomonadati</taxon>
        <taxon>Pseudomonadota</taxon>
        <taxon>Betaproteobacteria</taxon>
        <taxon>Burkholderiales</taxon>
        <taxon>Comamonadaceae</taxon>
        <taxon>Simplicispira</taxon>
    </lineage>
</organism>
<name>A0A2S0N0T6_9BURK</name>
<dbReference type="EMBL" id="CP027669">
    <property type="protein sequence ID" value="AVO41752.1"/>
    <property type="molecule type" value="Genomic_DNA"/>
</dbReference>
<dbReference type="KEGG" id="simp:C6571_11085"/>
<evidence type="ECO:0000313" key="1">
    <source>
        <dbReference type="EMBL" id="AVO41752.1"/>
    </source>
</evidence>
<dbReference type="NCBIfam" id="NF041023">
    <property type="entry name" value="PP0621_fam"/>
    <property type="match status" value="1"/>
</dbReference>
<gene>
    <name evidence="1" type="ORF">C6571_11085</name>
</gene>
<accession>A0A2S0N0T6</accession>